<evidence type="ECO:0000256" key="1">
    <source>
        <dbReference type="SAM" id="Phobius"/>
    </source>
</evidence>
<evidence type="ECO:0000313" key="2">
    <source>
        <dbReference type="EMBL" id="TDM01006.1"/>
    </source>
</evidence>
<protein>
    <submittedName>
        <fullName evidence="2">Uncharacterized protein</fullName>
    </submittedName>
</protein>
<name>A0A4R6BHM2_9STAP</name>
<keyword evidence="3" id="KW-1185">Reference proteome</keyword>
<keyword evidence="1" id="KW-1133">Transmembrane helix</keyword>
<feature type="transmembrane region" description="Helical" evidence="1">
    <location>
        <begin position="6"/>
        <end position="23"/>
    </location>
</feature>
<dbReference type="Proteomes" id="UP000295328">
    <property type="component" value="Unassembled WGS sequence"/>
</dbReference>
<reference evidence="2 3" key="1">
    <citation type="submission" date="2019-01" db="EMBL/GenBank/DDBJ databases">
        <title>Draft genome sequences of the type strains of six Macrococcus species.</title>
        <authorList>
            <person name="Mazhar S."/>
            <person name="Altermann E."/>
            <person name="Hill C."/>
            <person name="Mcauliffe O."/>
        </authorList>
    </citation>
    <scope>NUCLEOTIDE SEQUENCE [LARGE SCALE GENOMIC DNA]</scope>
    <source>
        <strain evidence="2 3">CCM4809</strain>
    </source>
</reference>
<dbReference type="AlphaFoldDB" id="A0A4R6BHM2"/>
<dbReference type="RefSeq" id="WP_101041028.1">
    <property type="nucleotide sequence ID" value="NZ_SCWE01000008.1"/>
</dbReference>
<organism evidence="2 3">
    <name type="scientific">Macrococcus hajekii</name>
    <dbReference type="NCBI Taxonomy" id="198482"/>
    <lineage>
        <taxon>Bacteria</taxon>
        <taxon>Bacillati</taxon>
        <taxon>Bacillota</taxon>
        <taxon>Bacilli</taxon>
        <taxon>Bacillales</taxon>
        <taxon>Staphylococcaceae</taxon>
        <taxon>Macrococcus</taxon>
    </lineage>
</organism>
<accession>A0A4R6BHM2</accession>
<gene>
    <name evidence="2" type="ORF">ERX37_11050</name>
</gene>
<proteinExistence type="predicted"/>
<feature type="transmembrane region" description="Helical" evidence="1">
    <location>
        <begin position="35"/>
        <end position="52"/>
    </location>
</feature>
<comment type="caution">
    <text evidence="2">The sequence shown here is derived from an EMBL/GenBank/DDBJ whole genome shotgun (WGS) entry which is preliminary data.</text>
</comment>
<dbReference type="EMBL" id="SCWE01000008">
    <property type="protein sequence ID" value="TDM01006.1"/>
    <property type="molecule type" value="Genomic_DNA"/>
</dbReference>
<evidence type="ECO:0000313" key="3">
    <source>
        <dbReference type="Proteomes" id="UP000295328"/>
    </source>
</evidence>
<sequence>MNKIISLVFSITSYILYILVVISPSSDSIEISDKFLYVSLICSVIGVIFGIIEKNKAISIILIIVGLIPIIVFVISVMFSFLIA</sequence>
<keyword evidence="1" id="KW-0472">Membrane</keyword>
<feature type="transmembrane region" description="Helical" evidence="1">
    <location>
        <begin position="58"/>
        <end position="83"/>
    </location>
</feature>
<keyword evidence="1" id="KW-0812">Transmembrane</keyword>